<dbReference type="EMBL" id="FTMN01000002">
    <property type="protein sequence ID" value="SIQ13542.1"/>
    <property type="molecule type" value="Genomic_DNA"/>
</dbReference>
<dbReference type="NCBIfam" id="TIGR00229">
    <property type="entry name" value="sensory_box"/>
    <property type="match status" value="2"/>
</dbReference>
<comment type="cofactor">
    <cofactor evidence="1">
        <name>Mg(2+)</name>
        <dbReference type="ChEBI" id="CHEBI:18420"/>
    </cofactor>
</comment>
<dbReference type="Proteomes" id="UP000186895">
    <property type="component" value="Unassembled WGS sequence"/>
</dbReference>
<evidence type="ECO:0000259" key="5">
    <source>
        <dbReference type="PROSITE" id="PS50887"/>
    </source>
</evidence>
<dbReference type="PANTHER" id="PTHR45138:SF9">
    <property type="entry name" value="DIGUANYLATE CYCLASE DGCM-RELATED"/>
    <property type="match status" value="1"/>
</dbReference>
<organism evidence="6 7">
    <name type="scientific">Marinobacterium stanieri</name>
    <dbReference type="NCBI Taxonomy" id="49186"/>
    <lineage>
        <taxon>Bacteria</taxon>
        <taxon>Pseudomonadati</taxon>
        <taxon>Pseudomonadota</taxon>
        <taxon>Gammaproteobacteria</taxon>
        <taxon>Oceanospirillales</taxon>
        <taxon>Oceanospirillaceae</taxon>
        <taxon>Marinobacterium</taxon>
    </lineage>
</organism>
<protein>
    <recommendedName>
        <fullName evidence="2">diguanylate cyclase</fullName>
        <ecNumber evidence="2">2.7.7.65</ecNumber>
    </recommendedName>
</protein>
<feature type="domain" description="PAS" evidence="4">
    <location>
        <begin position="1"/>
        <end position="30"/>
    </location>
</feature>
<evidence type="ECO:0000256" key="1">
    <source>
        <dbReference type="ARBA" id="ARBA00001946"/>
    </source>
</evidence>
<dbReference type="Pfam" id="PF00990">
    <property type="entry name" value="GGDEF"/>
    <property type="match status" value="1"/>
</dbReference>
<dbReference type="SMART" id="SM00091">
    <property type="entry name" value="PAS"/>
    <property type="match status" value="1"/>
</dbReference>
<dbReference type="CDD" id="cd01949">
    <property type="entry name" value="GGDEF"/>
    <property type="match status" value="1"/>
</dbReference>
<dbReference type="GO" id="GO:0052621">
    <property type="term" value="F:diguanylate cyclase activity"/>
    <property type="evidence" value="ECO:0007669"/>
    <property type="project" value="UniProtKB-EC"/>
</dbReference>
<proteinExistence type="predicted"/>
<dbReference type="CDD" id="cd00130">
    <property type="entry name" value="PAS"/>
    <property type="match status" value="2"/>
</dbReference>
<accession>A0A1N6QAH5</accession>
<feature type="domain" description="PAS" evidence="4">
    <location>
        <begin position="104"/>
        <end position="141"/>
    </location>
</feature>
<evidence type="ECO:0000313" key="6">
    <source>
        <dbReference type="EMBL" id="SIQ13542.1"/>
    </source>
</evidence>
<dbReference type="InterPro" id="IPR050469">
    <property type="entry name" value="Diguanylate_Cyclase"/>
</dbReference>
<dbReference type="NCBIfam" id="TIGR00254">
    <property type="entry name" value="GGDEF"/>
    <property type="match status" value="1"/>
</dbReference>
<evidence type="ECO:0000313" key="7">
    <source>
        <dbReference type="Proteomes" id="UP000186895"/>
    </source>
</evidence>
<sequence length="390" mass="44078">MILIAPDEDGRIIDANQRALDFYGYNYEELCSLHTWQINTLGKNVLPVMHEVHSWPGGHKPLSFQHITSDGSIRDVQTYVGPVEVKGRRLMLGVIHDITAQKEIEKFHQLLLESCHAGIICVDSKHTIIYANPTAARLLGFRHPSELISKKINEFSNLEDQTQGNIVSLISSVLFTNSASLDCEVYMKTRNGLLPYWCYLSPMLTSNIRAVAISFSEISRRKQLEEELKQAAQRDPLTKALNRRQFEKLLSDAHARYLRYGDMYSLIMIDADYFKNINDRYGHDVGDQVLIKLVNTLNNRLRESDHLCRWGGEEFLVLIPNSDIEQARALAKDLLICVRSENFDMAGKVTVSIGVAAADGCKSSNEAIKKADLAVYKSKNTGRDKVSSQY</sequence>
<evidence type="ECO:0000256" key="3">
    <source>
        <dbReference type="ARBA" id="ARBA00034247"/>
    </source>
</evidence>
<evidence type="ECO:0000256" key="2">
    <source>
        <dbReference type="ARBA" id="ARBA00012528"/>
    </source>
</evidence>
<dbReference type="InterPro" id="IPR035965">
    <property type="entry name" value="PAS-like_dom_sf"/>
</dbReference>
<dbReference type="PROSITE" id="PS50112">
    <property type="entry name" value="PAS"/>
    <property type="match status" value="2"/>
</dbReference>
<dbReference type="SUPFAM" id="SSF55073">
    <property type="entry name" value="Nucleotide cyclase"/>
    <property type="match status" value="1"/>
</dbReference>
<evidence type="ECO:0000259" key="4">
    <source>
        <dbReference type="PROSITE" id="PS50112"/>
    </source>
</evidence>
<dbReference type="InterPro" id="IPR000160">
    <property type="entry name" value="GGDEF_dom"/>
</dbReference>
<dbReference type="SUPFAM" id="SSF55785">
    <property type="entry name" value="PYP-like sensor domain (PAS domain)"/>
    <property type="match status" value="2"/>
</dbReference>
<comment type="catalytic activity">
    <reaction evidence="3">
        <text>2 GTP = 3',3'-c-di-GMP + 2 diphosphate</text>
        <dbReference type="Rhea" id="RHEA:24898"/>
        <dbReference type="ChEBI" id="CHEBI:33019"/>
        <dbReference type="ChEBI" id="CHEBI:37565"/>
        <dbReference type="ChEBI" id="CHEBI:58805"/>
        <dbReference type="EC" id="2.7.7.65"/>
    </reaction>
</comment>
<dbReference type="Gene3D" id="3.30.450.20">
    <property type="entry name" value="PAS domain"/>
    <property type="match status" value="2"/>
</dbReference>
<dbReference type="InterPro" id="IPR043128">
    <property type="entry name" value="Rev_trsase/Diguanyl_cyclase"/>
</dbReference>
<dbReference type="AlphaFoldDB" id="A0A1N6QAH5"/>
<dbReference type="PANTHER" id="PTHR45138">
    <property type="entry name" value="REGULATORY COMPONENTS OF SENSORY TRANSDUCTION SYSTEM"/>
    <property type="match status" value="1"/>
</dbReference>
<dbReference type="GO" id="GO:0043709">
    <property type="term" value="P:cell adhesion involved in single-species biofilm formation"/>
    <property type="evidence" value="ECO:0007669"/>
    <property type="project" value="TreeGrafter"/>
</dbReference>
<dbReference type="STRING" id="49186.SAMN05421647_102375"/>
<keyword evidence="7" id="KW-1185">Reference proteome</keyword>
<dbReference type="PROSITE" id="PS50887">
    <property type="entry name" value="GGDEF"/>
    <property type="match status" value="1"/>
</dbReference>
<dbReference type="InterPro" id="IPR029787">
    <property type="entry name" value="Nucleotide_cyclase"/>
</dbReference>
<dbReference type="FunFam" id="3.30.70.270:FF:000001">
    <property type="entry name" value="Diguanylate cyclase domain protein"/>
    <property type="match status" value="1"/>
</dbReference>
<gene>
    <name evidence="6" type="ORF">SAMN05421647_102375</name>
</gene>
<dbReference type="InterPro" id="IPR013767">
    <property type="entry name" value="PAS_fold"/>
</dbReference>
<name>A0A1N6QAH5_9GAMM</name>
<dbReference type="InterPro" id="IPR000014">
    <property type="entry name" value="PAS"/>
</dbReference>
<dbReference type="Gene3D" id="3.30.70.270">
    <property type="match status" value="1"/>
</dbReference>
<reference evidence="7" key="1">
    <citation type="submission" date="2017-01" db="EMBL/GenBank/DDBJ databases">
        <authorList>
            <person name="Varghese N."/>
            <person name="Submissions S."/>
        </authorList>
    </citation>
    <scope>NUCLEOTIDE SEQUENCE [LARGE SCALE GENOMIC DNA]</scope>
    <source>
        <strain evidence="7">DSM 7027</strain>
    </source>
</reference>
<dbReference type="EC" id="2.7.7.65" evidence="2"/>
<dbReference type="GO" id="GO:0005886">
    <property type="term" value="C:plasma membrane"/>
    <property type="evidence" value="ECO:0007669"/>
    <property type="project" value="TreeGrafter"/>
</dbReference>
<feature type="domain" description="GGDEF" evidence="5">
    <location>
        <begin position="262"/>
        <end position="390"/>
    </location>
</feature>
<dbReference type="Pfam" id="PF00989">
    <property type="entry name" value="PAS"/>
    <property type="match status" value="1"/>
</dbReference>
<dbReference type="Pfam" id="PF13426">
    <property type="entry name" value="PAS_9"/>
    <property type="match status" value="1"/>
</dbReference>
<dbReference type="GO" id="GO:1902201">
    <property type="term" value="P:negative regulation of bacterial-type flagellum-dependent cell motility"/>
    <property type="evidence" value="ECO:0007669"/>
    <property type="project" value="TreeGrafter"/>
</dbReference>
<dbReference type="SMART" id="SM00267">
    <property type="entry name" value="GGDEF"/>
    <property type="match status" value="1"/>
</dbReference>